<protein>
    <submittedName>
        <fullName evidence="1">Uncharacterized protein</fullName>
    </submittedName>
</protein>
<evidence type="ECO:0000313" key="1">
    <source>
        <dbReference type="EMBL" id="KAF1749489.1"/>
    </source>
</evidence>
<dbReference type="KEGG" id="crq:GCK72_025957"/>
<sequence>MFKKENQFSTVWTTTEWPNKHNVVDVYDRDIFPPIANFAVPFCQDTDEQLEDLDEEVQITPIVVKLAGAIRNTMALMFVCQDNF</sequence>
<dbReference type="CTD" id="78777978"/>
<comment type="caution">
    <text evidence="1">The sequence shown here is derived from an EMBL/GenBank/DDBJ whole genome shotgun (WGS) entry which is preliminary data.</text>
</comment>
<dbReference type="GeneID" id="78777978"/>
<name>A0A6A5G4S9_CAERE</name>
<organism evidence="1 2">
    <name type="scientific">Caenorhabditis remanei</name>
    <name type="common">Caenorhabditis vulgaris</name>
    <dbReference type="NCBI Taxonomy" id="31234"/>
    <lineage>
        <taxon>Eukaryota</taxon>
        <taxon>Metazoa</taxon>
        <taxon>Ecdysozoa</taxon>
        <taxon>Nematoda</taxon>
        <taxon>Chromadorea</taxon>
        <taxon>Rhabditida</taxon>
        <taxon>Rhabditina</taxon>
        <taxon>Rhabditomorpha</taxon>
        <taxon>Rhabditoidea</taxon>
        <taxon>Rhabditidae</taxon>
        <taxon>Peloderinae</taxon>
        <taxon>Caenorhabditis</taxon>
    </lineage>
</organism>
<proteinExistence type="predicted"/>
<reference evidence="1 2" key="1">
    <citation type="submission" date="2019-12" db="EMBL/GenBank/DDBJ databases">
        <title>Chromosome-level assembly of the Caenorhabditis remanei genome.</title>
        <authorList>
            <person name="Teterina A.A."/>
            <person name="Willis J.H."/>
            <person name="Phillips P.C."/>
        </authorList>
    </citation>
    <scope>NUCLEOTIDE SEQUENCE [LARGE SCALE GENOMIC DNA]</scope>
    <source>
        <strain evidence="1 2">PX506</strain>
        <tissue evidence="1">Whole organism</tissue>
    </source>
</reference>
<dbReference type="Proteomes" id="UP000483820">
    <property type="component" value="Chromosome X"/>
</dbReference>
<dbReference type="EMBL" id="WUAV01000006">
    <property type="protein sequence ID" value="KAF1749489.1"/>
    <property type="molecule type" value="Genomic_DNA"/>
</dbReference>
<accession>A0A6A5G4S9</accession>
<evidence type="ECO:0000313" key="2">
    <source>
        <dbReference type="Proteomes" id="UP000483820"/>
    </source>
</evidence>
<gene>
    <name evidence="1" type="ORF">GCK72_025957</name>
</gene>
<dbReference type="RefSeq" id="XP_053580143.1">
    <property type="nucleotide sequence ID" value="XM_053736577.1"/>
</dbReference>
<dbReference type="AlphaFoldDB" id="A0A6A5G4S9"/>